<dbReference type="AlphaFoldDB" id="A0AAN3Q4I4"/>
<protein>
    <submittedName>
        <fullName evidence="1">Uncharacterized protein</fullName>
    </submittedName>
</protein>
<evidence type="ECO:0000313" key="1">
    <source>
        <dbReference type="EMBL" id="EGO6681408.1"/>
    </source>
</evidence>
<gene>
    <name evidence="1" type="ORF">GTP92_24390</name>
</gene>
<sequence length="82" mass="9618">MDFIETSFYRKGRGDYSDDNHFDDCDFSYANMTCKRNGILEDLLDHDPRKYFGKSENKLNLDKTLSGLYTIIFSQMSKLITI</sequence>
<comment type="caution">
    <text evidence="1">The sequence shown here is derived from an EMBL/GenBank/DDBJ whole genome shotgun (WGS) entry which is preliminary data.</text>
</comment>
<evidence type="ECO:0000313" key="2">
    <source>
        <dbReference type="Proteomes" id="UP000600030"/>
    </source>
</evidence>
<reference evidence="1" key="1">
    <citation type="submission" date="2020-01" db="EMBL/GenBank/DDBJ databases">
        <authorList>
            <consortium name="GenomeTrakr network: Whole genome sequencing for foodborne pathogen traceback"/>
        </authorList>
    </citation>
    <scope>NUCLEOTIDE SEQUENCE</scope>
    <source>
        <strain evidence="1">PSU-2311</strain>
    </source>
</reference>
<accession>A0AAN3Q4I4</accession>
<name>A0AAN3Q4I4_ECOLX</name>
<organism evidence="1 2">
    <name type="scientific">Escherichia coli</name>
    <dbReference type="NCBI Taxonomy" id="562"/>
    <lineage>
        <taxon>Bacteria</taxon>
        <taxon>Pseudomonadati</taxon>
        <taxon>Pseudomonadota</taxon>
        <taxon>Gammaproteobacteria</taxon>
        <taxon>Enterobacterales</taxon>
        <taxon>Enterobacteriaceae</taxon>
        <taxon>Escherichia</taxon>
    </lineage>
</organism>
<dbReference type="EMBL" id="AAXDPX010000047">
    <property type="protein sequence ID" value="EGO6681408.1"/>
    <property type="molecule type" value="Genomic_DNA"/>
</dbReference>
<dbReference type="Proteomes" id="UP000600030">
    <property type="component" value="Unassembled WGS sequence"/>
</dbReference>
<proteinExistence type="predicted"/>